<dbReference type="KEGG" id="aey:CDG81_04610"/>
<evidence type="ECO:0000313" key="1">
    <source>
        <dbReference type="EMBL" id="ASU77713.1"/>
    </source>
</evidence>
<dbReference type="Proteomes" id="UP000215043">
    <property type="component" value="Chromosome"/>
</dbReference>
<proteinExistence type="predicted"/>
<evidence type="ECO:0000313" key="2">
    <source>
        <dbReference type="EMBL" id="KGI80104.1"/>
    </source>
</evidence>
<sequence length="324" mass="36010">MDEDEVLHEGDPVVIARIALSIRSASAAEALRAGTRLIEDTGAEEVRVHPDEETPFPFHKLELTVYRKYDTDERFGSALPEALVPLVERLGLHEDSVRLDPERLGEAYVEFGTEGRLGRRPEGCLSGTIRAELGLYPYEVSLEPKTLVLGHNFTEEEKAQFTRELLISGSFGNDGVPRVRVVANVEIATEDEQDALAVAEDLLAPLRSYLPAGVDQVMTEPSYHLEREAVSMLLLLGEYDYDPNAVLLRLAEAITLPGRWSGPQRPAEWEAMVVHDFAPPHPAHVLMEWQAPRRPARGPLKLEFHAAPGLVLTENDIVFGITEE</sequence>
<dbReference type="EMBL" id="CP022752">
    <property type="protein sequence ID" value="ASU77713.1"/>
    <property type="molecule type" value="Genomic_DNA"/>
</dbReference>
<organism evidence="1 4">
    <name type="scientific">Actinopolyspora erythraea</name>
    <dbReference type="NCBI Taxonomy" id="414996"/>
    <lineage>
        <taxon>Bacteria</taxon>
        <taxon>Bacillati</taxon>
        <taxon>Actinomycetota</taxon>
        <taxon>Actinomycetes</taxon>
        <taxon>Actinopolysporales</taxon>
        <taxon>Actinopolysporaceae</taxon>
        <taxon>Actinopolyspora</taxon>
    </lineage>
</organism>
<dbReference type="Proteomes" id="UP000029737">
    <property type="component" value="Unassembled WGS sequence"/>
</dbReference>
<dbReference type="EMBL" id="JPMV01000036">
    <property type="protein sequence ID" value="KGI80104.1"/>
    <property type="molecule type" value="Genomic_DNA"/>
</dbReference>
<dbReference type="RefSeq" id="WP_043576816.1">
    <property type="nucleotide sequence ID" value="NZ_CP022752.1"/>
</dbReference>
<evidence type="ECO:0000313" key="3">
    <source>
        <dbReference type="Proteomes" id="UP000029737"/>
    </source>
</evidence>
<dbReference type="HOGENOM" id="CLU_856938_0_0_11"/>
<evidence type="ECO:0000313" key="4">
    <source>
        <dbReference type="Proteomes" id="UP000215043"/>
    </source>
</evidence>
<accession>A0A099D246</accession>
<protein>
    <submittedName>
        <fullName evidence="1">Uncharacterized protein</fullName>
    </submittedName>
</protein>
<reference evidence="2 3" key="1">
    <citation type="journal article" date="2014" name="PLoS ONE">
        <title>Identification and Characterization of a New Erythromycin Biosynthetic Gene Cluster in Actinopolyspora erythraea YIM90600, a Novel Erythronolide-Producing Halophilic Actinomycete Isolated from Salt Field.</title>
        <authorList>
            <person name="Chen D."/>
            <person name="Feng J."/>
            <person name="Huang L."/>
            <person name="Zhang Q."/>
            <person name="Wu J."/>
            <person name="Zhu X."/>
            <person name="Duan Y."/>
            <person name="Xu Z."/>
        </authorList>
    </citation>
    <scope>NUCLEOTIDE SEQUENCE [LARGE SCALE GENOMIC DNA]</scope>
    <source>
        <strain evidence="2 3">YIM90600</strain>
    </source>
</reference>
<name>A0A099D246_9ACTN</name>
<keyword evidence="3" id="KW-1185">Reference proteome</keyword>
<gene>
    <name evidence="1" type="ORF">CDG81_04610</name>
    <name evidence="2" type="ORF">IL38_19590</name>
</gene>
<dbReference type="AlphaFoldDB" id="A0A099D246"/>
<reference evidence="1 4" key="2">
    <citation type="submission" date="2017-08" db="EMBL/GenBank/DDBJ databases">
        <title>The complete genome sequence of moderately halophilic actinomycete Actinopolyspora erythraea YIM 90600, the producer of novel erythromycin, novel actinopolysporins A-C and tubercidin.</title>
        <authorList>
            <person name="Yin M."/>
            <person name="Tang S."/>
        </authorList>
    </citation>
    <scope>NUCLEOTIDE SEQUENCE [LARGE SCALE GENOMIC DNA]</scope>
    <source>
        <strain evidence="1 4">YIM 90600</strain>
    </source>
</reference>
<dbReference type="OrthoDB" id="9961640at2"/>